<keyword evidence="4" id="KW-1185">Reference proteome</keyword>
<dbReference type="InterPro" id="IPR000572">
    <property type="entry name" value="OxRdtase_Mopterin-bd_dom"/>
</dbReference>
<keyword evidence="1" id="KW-0732">Signal</keyword>
<dbReference type="PROSITE" id="PS51318">
    <property type="entry name" value="TAT"/>
    <property type="match status" value="1"/>
</dbReference>
<gene>
    <name evidence="3" type="ORF">ASILVAE211_16680</name>
</gene>
<sequence>MPSIDTSLTRRSLLLGAAAATAALSTTTAFADDALPPLGLPKGDTVLTVSGKITRHNVGNTAVFDMASIEALGLDSFTTLTPWTKRVKFEGVYLDKFLRYLGASGTKLVCTALNDYGCEIPLDMIAQDKPLMATRINGQFMPIDHFGPLFVIFDFDRHPEWQSNLIYNRCPWQLQTMQAV</sequence>
<dbReference type="Proteomes" id="UP000708298">
    <property type="component" value="Unassembled WGS sequence"/>
</dbReference>
<feature type="domain" description="Oxidoreductase molybdopterin-binding" evidence="2">
    <location>
        <begin position="83"/>
        <end position="149"/>
    </location>
</feature>
<reference evidence="3" key="1">
    <citation type="journal article" date="2021" name="Microorganisms">
        <title>Acidisoma silvae sp. nov. and Acidisomacellulosilytica sp. nov., Two Acidophilic Bacteria Isolated from Decaying Wood, Hydrolyzing Cellulose and Producing Poly-3-hydroxybutyrate.</title>
        <authorList>
            <person name="Mieszkin S."/>
            <person name="Pouder E."/>
            <person name="Uroz S."/>
            <person name="Simon-Colin C."/>
            <person name="Alain K."/>
        </authorList>
    </citation>
    <scope>NUCLEOTIDE SEQUENCE</scope>
    <source>
        <strain evidence="3">HW T2.11</strain>
    </source>
</reference>
<dbReference type="InterPro" id="IPR006311">
    <property type="entry name" value="TAT_signal"/>
</dbReference>
<dbReference type="RefSeq" id="WP_227322489.1">
    <property type="nucleotide sequence ID" value="NZ_JAESVB010000008.1"/>
</dbReference>
<proteinExistence type="predicted"/>
<protein>
    <submittedName>
        <fullName evidence="3">Molybdopterin-dependent oxidoreductase</fullName>
    </submittedName>
</protein>
<evidence type="ECO:0000259" key="2">
    <source>
        <dbReference type="Pfam" id="PF00174"/>
    </source>
</evidence>
<evidence type="ECO:0000313" key="4">
    <source>
        <dbReference type="Proteomes" id="UP000708298"/>
    </source>
</evidence>
<feature type="chain" id="PRO_5037673878" evidence="1">
    <location>
        <begin position="32"/>
        <end position="180"/>
    </location>
</feature>
<dbReference type="Gene3D" id="3.90.420.10">
    <property type="entry name" value="Oxidoreductase, molybdopterin-binding domain"/>
    <property type="match status" value="1"/>
</dbReference>
<name>A0A963YUU5_9PROT</name>
<comment type="caution">
    <text evidence="3">The sequence shown here is derived from an EMBL/GenBank/DDBJ whole genome shotgun (WGS) entry which is preliminary data.</text>
</comment>
<accession>A0A963YUU5</accession>
<dbReference type="EMBL" id="JAESVB010000008">
    <property type="protein sequence ID" value="MCB8876830.1"/>
    <property type="molecule type" value="Genomic_DNA"/>
</dbReference>
<organism evidence="3 4">
    <name type="scientific">Acidisoma silvae</name>
    <dbReference type="NCBI Taxonomy" id="2802396"/>
    <lineage>
        <taxon>Bacteria</taxon>
        <taxon>Pseudomonadati</taxon>
        <taxon>Pseudomonadota</taxon>
        <taxon>Alphaproteobacteria</taxon>
        <taxon>Acetobacterales</taxon>
        <taxon>Acidocellaceae</taxon>
        <taxon>Acidisoma</taxon>
    </lineage>
</organism>
<dbReference type="SUPFAM" id="SSF56524">
    <property type="entry name" value="Oxidoreductase molybdopterin-binding domain"/>
    <property type="match status" value="1"/>
</dbReference>
<reference evidence="3" key="2">
    <citation type="submission" date="2021-01" db="EMBL/GenBank/DDBJ databases">
        <authorList>
            <person name="Mieszkin S."/>
            <person name="Pouder E."/>
            <person name="Alain K."/>
        </authorList>
    </citation>
    <scope>NUCLEOTIDE SEQUENCE</scope>
    <source>
        <strain evidence="3">HW T2.11</strain>
    </source>
</reference>
<dbReference type="Pfam" id="PF00174">
    <property type="entry name" value="Oxidored_molyb"/>
    <property type="match status" value="1"/>
</dbReference>
<dbReference type="InterPro" id="IPR036374">
    <property type="entry name" value="OxRdtase_Mopterin-bd_sf"/>
</dbReference>
<feature type="signal peptide" evidence="1">
    <location>
        <begin position="1"/>
        <end position="31"/>
    </location>
</feature>
<evidence type="ECO:0000313" key="3">
    <source>
        <dbReference type="EMBL" id="MCB8876830.1"/>
    </source>
</evidence>
<dbReference type="AlphaFoldDB" id="A0A963YUU5"/>
<evidence type="ECO:0000256" key="1">
    <source>
        <dbReference type="SAM" id="SignalP"/>
    </source>
</evidence>